<accession>X1M4Z0</accession>
<proteinExistence type="predicted"/>
<comment type="caution">
    <text evidence="1">The sequence shown here is derived from an EMBL/GenBank/DDBJ whole genome shotgun (WGS) entry which is preliminary data.</text>
</comment>
<evidence type="ECO:0000313" key="1">
    <source>
        <dbReference type="EMBL" id="GAI09745.1"/>
    </source>
</evidence>
<reference evidence="1" key="1">
    <citation type="journal article" date="2014" name="Front. Microbiol.">
        <title>High frequency of phylogenetically diverse reductive dehalogenase-homologous genes in deep subseafloor sedimentary metagenomes.</title>
        <authorList>
            <person name="Kawai M."/>
            <person name="Futagami T."/>
            <person name="Toyoda A."/>
            <person name="Takaki Y."/>
            <person name="Nishi S."/>
            <person name="Hori S."/>
            <person name="Arai W."/>
            <person name="Tsubouchi T."/>
            <person name="Morono Y."/>
            <person name="Uchiyama I."/>
            <person name="Ito T."/>
            <person name="Fujiyama A."/>
            <person name="Inagaki F."/>
            <person name="Takami H."/>
        </authorList>
    </citation>
    <scope>NUCLEOTIDE SEQUENCE</scope>
    <source>
        <strain evidence="1">Expedition CK06-06</strain>
    </source>
</reference>
<protein>
    <submittedName>
        <fullName evidence="1">Uncharacterized protein</fullName>
    </submittedName>
</protein>
<name>X1M4Z0_9ZZZZ</name>
<organism evidence="1">
    <name type="scientific">marine sediment metagenome</name>
    <dbReference type="NCBI Taxonomy" id="412755"/>
    <lineage>
        <taxon>unclassified sequences</taxon>
        <taxon>metagenomes</taxon>
        <taxon>ecological metagenomes</taxon>
    </lineage>
</organism>
<sequence>MQVVILVLVVIAALFAVVSGVWVALALITAISEHNAEQMSSDKDI</sequence>
<gene>
    <name evidence="1" type="ORF">S06H3_08578</name>
</gene>
<dbReference type="AlphaFoldDB" id="X1M4Z0"/>
<dbReference type="EMBL" id="BARV01003640">
    <property type="protein sequence ID" value="GAI09745.1"/>
    <property type="molecule type" value="Genomic_DNA"/>
</dbReference>